<keyword evidence="4" id="KW-0249">Electron transport</keyword>
<name>A0A3A4R4H2_9BACT</name>
<accession>A0A3A4R4H2</accession>
<dbReference type="Proteomes" id="UP000266426">
    <property type="component" value="Unassembled WGS sequence"/>
</dbReference>
<gene>
    <name evidence="7" type="ORF">C4541_02795</name>
</gene>
<dbReference type="PANTHER" id="PTHR36541">
    <property type="entry name" value="SUPEROXIDE REDUCTASE-RELATED"/>
    <property type="match status" value="1"/>
</dbReference>
<keyword evidence="5" id="KW-0408">Iron</keyword>
<dbReference type="AlphaFoldDB" id="A0A3A4R4H2"/>
<dbReference type="CDD" id="cd03172">
    <property type="entry name" value="SORL_classII"/>
    <property type="match status" value="1"/>
</dbReference>
<reference evidence="7 8" key="1">
    <citation type="journal article" date="2017" name="ISME J.">
        <title>Energy and carbon metabolisms in a deep terrestrial subsurface fluid microbial community.</title>
        <authorList>
            <person name="Momper L."/>
            <person name="Jungbluth S.P."/>
            <person name="Lee M.D."/>
            <person name="Amend J.P."/>
        </authorList>
    </citation>
    <scope>NUCLEOTIDE SEQUENCE [LARGE SCALE GENOMIC DNA]</scope>
    <source>
        <strain evidence="7">SURF_26</strain>
    </source>
</reference>
<protein>
    <submittedName>
        <fullName evidence="7">Neelaredoxin</fullName>
    </submittedName>
</protein>
<keyword evidence="2" id="KW-0813">Transport</keyword>
<comment type="caution">
    <text evidence="7">The sequence shown here is derived from an EMBL/GenBank/DDBJ whole genome shotgun (WGS) entry which is preliminary data.</text>
</comment>
<dbReference type="NCBIfam" id="TIGR00332">
    <property type="entry name" value="neela_ferrous"/>
    <property type="match status" value="1"/>
</dbReference>
<proteinExistence type="inferred from homology"/>
<dbReference type="EMBL" id="QZJZ01000017">
    <property type="protein sequence ID" value="RJP61015.1"/>
    <property type="molecule type" value="Genomic_DNA"/>
</dbReference>
<keyword evidence="3" id="KW-0479">Metal-binding</keyword>
<dbReference type="SUPFAM" id="SSF49367">
    <property type="entry name" value="Superoxide reductase-like"/>
    <property type="match status" value="1"/>
</dbReference>
<evidence type="ECO:0000259" key="6">
    <source>
        <dbReference type="Pfam" id="PF01880"/>
    </source>
</evidence>
<evidence type="ECO:0000256" key="1">
    <source>
        <dbReference type="ARBA" id="ARBA00005941"/>
    </source>
</evidence>
<evidence type="ECO:0000256" key="3">
    <source>
        <dbReference type="ARBA" id="ARBA00022723"/>
    </source>
</evidence>
<dbReference type="InterPro" id="IPR051233">
    <property type="entry name" value="Desulfoferrodoxin_SOR"/>
</dbReference>
<dbReference type="PANTHER" id="PTHR36541:SF1">
    <property type="entry name" value="SUPEROXIDE REDUCTASE-RELATED"/>
    <property type="match status" value="1"/>
</dbReference>
<dbReference type="Gene3D" id="2.60.40.730">
    <property type="entry name" value="SOR catalytic domain"/>
    <property type="match status" value="1"/>
</dbReference>
<dbReference type="InterPro" id="IPR036073">
    <property type="entry name" value="Desulfoferrodoxin_Fe-bd_dom_sf"/>
</dbReference>
<dbReference type="InterPro" id="IPR002742">
    <property type="entry name" value="Desulfoferrodoxin_Fe-bd_dom"/>
</dbReference>
<feature type="domain" description="Desulfoferrodoxin ferrous iron-binding" evidence="6">
    <location>
        <begin position="10"/>
        <end position="123"/>
    </location>
</feature>
<evidence type="ECO:0000313" key="8">
    <source>
        <dbReference type="Proteomes" id="UP000266426"/>
    </source>
</evidence>
<dbReference type="GO" id="GO:0005506">
    <property type="term" value="F:iron ion binding"/>
    <property type="evidence" value="ECO:0007669"/>
    <property type="project" value="InterPro"/>
</dbReference>
<dbReference type="Pfam" id="PF01880">
    <property type="entry name" value="Desulfoferrodox"/>
    <property type="match status" value="1"/>
</dbReference>
<evidence type="ECO:0000313" key="7">
    <source>
        <dbReference type="EMBL" id="RJP61015.1"/>
    </source>
</evidence>
<evidence type="ECO:0000256" key="5">
    <source>
        <dbReference type="ARBA" id="ARBA00023004"/>
    </source>
</evidence>
<comment type="similarity">
    <text evidence="1">Belongs to the desulfoferrodoxin family.</text>
</comment>
<dbReference type="GO" id="GO:0016491">
    <property type="term" value="F:oxidoreductase activity"/>
    <property type="evidence" value="ECO:0007669"/>
    <property type="project" value="InterPro"/>
</dbReference>
<organism evidence="7 8">
    <name type="scientific">Candidatus Auribacter fodinae</name>
    <dbReference type="NCBI Taxonomy" id="2093366"/>
    <lineage>
        <taxon>Bacteria</taxon>
        <taxon>Pseudomonadati</taxon>
        <taxon>Candidatus Auribacterota</taxon>
        <taxon>Candidatus Auribacteria</taxon>
        <taxon>Candidatus Auribacterales</taxon>
        <taxon>Candidatus Auribacteraceae</taxon>
        <taxon>Candidatus Auribacter</taxon>
    </lineage>
</organism>
<evidence type="ECO:0000256" key="2">
    <source>
        <dbReference type="ARBA" id="ARBA00022448"/>
    </source>
</evidence>
<evidence type="ECO:0000256" key="4">
    <source>
        <dbReference type="ARBA" id="ARBA00022982"/>
    </source>
</evidence>
<sequence>MALSELYQSADWKAEKHAPVIEAPDSVKKGDFFNVNVSIGKAIAHPNKTEHHISWIEVFFHPDGEKFPYQIARAEFTAHGASPQGPDTSSVYTHHTATVSFKTEKAGTILASSYCNIHGLWQSDKKITVQ</sequence>